<sequence length="37" mass="4444">MALAKFYIYLNPFLNLAIMHMLKIYVMRNTIKNQLVN</sequence>
<proteinExistence type="predicted"/>
<name>U2EML6_9BACT</name>
<evidence type="ECO:0000313" key="1">
    <source>
        <dbReference type="EMBL" id="ERJ25226.1"/>
    </source>
</evidence>
<reference evidence="1 2" key="1">
    <citation type="journal article" date="2013" name="BMC Genomics">
        <title>Comparative genomics of Campylobacter concisus isolates reveals genetic diversity and provides insights into disease association.</title>
        <authorList>
            <person name="Deshpande N.P."/>
            <person name="Kaakoush N.O."/>
            <person name="Wilkins M.R."/>
            <person name="Mitchell H.M."/>
        </authorList>
    </citation>
    <scope>NUCLEOTIDE SEQUENCE [LARGE SCALE GENOMIC DNA]</scope>
    <source>
        <strain evidence="1 2">ATCC 51562</strain>
    </source>
</reference>
<protein>
    <submittedName>
        <fullName evidence="1">Uncharacterized protein</fullName>
    </submittedName>
</protein>
<comment type="caution">
    <text evidence="1">The sequence shown here is derived from an EMBL/GenBank/DDBJ whole genome shotgun (WGS) entry which is preliminary data.</text>
</comment>
<organism evidence="1 2">
    <name type="scientific">Campylobacter concisus ATCC 51562</name>
    <dbReference type="NCBI Taxonomy" id="1242969"/>
    <lineage>
        <taxon>Bacteria</taxon>
        <taxon>Pseudomonadati</taxon>
        <taxon>Campylobacterota</taxon>
        <taxon>Epsilonproteobacteria</taxon>
        <taxon>Campylobacterales</taxon>
        <taxon>Campylobacteraceae</taxon>
        <taxon>Campylobacter</taxon>
    </lineage>
</organism>
<accession>U2EML6</accession>
<dbReference type="EMBL" id="ANNI01000009">
    <property type="protein sequence ID" value="ERJ25226.1"/>
    <property type="molecule type" value="Genomic_DNA"/>
</dbReference>
<gene>
    <name evidence="1" type="ORF">ATCC51562_809</name>
</gene>
<evidence type="ECO:0000313" key="2">
    <source>
        <dbReference type="Proteomes" id="UP000016627"/>
    </source>
</evidence>
<dbReference type="AlphaFoldDB" id="U2EML6"/>
<dbReference type="Proteomes" id="UP000016627">
    <property type="component" value="Unassembled WGS sequence"/>
</dbReference>
<dbReference type="PATRIC" id="fig|1242969.3.peg.1729"/>